<feature type="non-terminal residue" evidence="1">
    <location>
        <position position="1"/>
    </location>
</feature>
<proteinExistence type="predicted"/>
<accession>A0A4Y2L6M7</accession>
<name>A0A4Y2L6M7_ARAVE</name>
<evidence type="ECO:0000313" key="1">
    <source>
        <dbReference type="EMBL" id="GBN10335.1"/>
    </source>
</evidence>
<comment type="caution">
    <text evidence="1">The sequence shown here is derived from an EMBL/GenBank/DDBJ whole genome shotgun (WGS) entry which is preliminary data.</text>
</comment>
<protein>
    <submittedName>
        <fullName evidence="1">Uncharacterized protein</fullName>
    </submittedName>
</protein>
<dbReference type="EMBL" id="BGPR01198089">
    <property type="protein sequence ID" value="GBN10335.1"/>
    <property type="molecule type" value="Genomic_DNA"/>
</dbReference>
<keyword evidence="2" id="KW-1185">Reference proteome</keyword>
<sequence>DIKCDQMSRISPDLRLCPGLRKKEASLNREIRGITTMNQIYATLIAKVIQPLGRIGTLSILDLLSQSKQRG</sequence>
<dbReference type="AlphaFoldDB" id="A0A4Y2L6M7"/>
<organism evidence="1 2">
    <name type="scientific">Araneus ventricosus</name>
    <name type="common">Orbweaver spider</name>
    <name type="synonym">Epeira ventricosa</name>
    <dbReference type="NCBI Taxonomy" id="182803"/>
    <lineage>
        <taxon>Eukaryota</taxon>
        <taxon>Metazoa</taxon>
        <taxon>Ecdysozoa</taxon>
        <taxon>Arthropoda</taxon>
        <taxon>Chelicerata</taxon>
        <taxon>Arachnida</taxon>
        <taxon>Araneae</taxon>
        <taxon>Araneomorphae</taxon>
        <taxon>Entelegynae</taxon>
        <taxon>Araneoidea</taxon>
        <taxon>Araneidae</taxon>
        <taxon>Araneus</taxon>
    </lineage>
</organism>
<dbReference type="Proteomes" id="UP000499080">
    <property type="component" value="Unassembled WGS sequence"/>
</dbReference>
<reference evidence="1 2" key="1">
    <citation type="journal article" date="2019" name="Sci. Rep.">
        <title>Orb-weaving spider Araneus ventricosus genome elucidates the spidroin gene catalogue.</title>
        <authorList>
            <person name="Kono N."/>
            <person name="Nakamura H."/>
            <person name="Ohtoshi R."/>
            <person name="Moran D.A.P."/>
            <person name="Shinohara A."/>
            <person name="Yoshida Y."/>
            <person name="Fujiwara M."/>
            <person name="Mori M."/>
            <person name="Tomita M."/>
            <person name="Arakawa K."/>
        </authorList>
    </citation>
    <scope>NUCLEOTIDE SEQUENCE [LARGE SCALE GENOMIC DNA]</scope>
</reference>
<gene>
    <name evidence="1" type="ORF">AVEN_246849_1</name>
</gene>
<evidence type="ECO:0000313" key="2">
    <source>
        <dbReference type="Proteomes" id="UP000499080"/>
    </source>
</evidence>